<dbReference type="STRING" id="46223.SAMN05421852_11037"/>
<sequence length="72" mass="8372">MRSDCDGTEVVTEKGTHPEAWEKQSIFSGWLYPKGDLTSRKMRGFFLPHGVVYNKGWCGPERKEYARCCEKR</sequence>
<evidence type="ECO:0000313" key="2">
    <source>
        <dbReference type="Proteomes" id="UP000199545"/>
    </source>
</evidence>
<keyword evidence="2" id="KW-1185">Reference proteome</keyword>
<dbReference type="Proteomes" id="UP000199545">
    <property type="component" value="Unassembled WGS sequence"/>
</dbReference>
<accession>A0A1I3RJM6</accession>
<organism evidence="1 2">
    <name type="scientific">Thermoflavimicrobium dichotomicum</name>
    <dbReference type="NCBI Taxonomy" id="46223"/>
    <lineage>
        <taxon>Bacteria</taxon>
        <taxon>Bacillati</taxon>
        <taxon>Bacillota</taxon>
        <taxon>Bacilli</taxon>
        <taxon>Bacillales</taxon>
        <taxon>Thermoactinomycetaceae</taxon>
        <taxon>Thermoflavimicrobium</taxon>
    </lineage>
</organism>
<dbReference type="EMBL" id="FORR01000010">
    <property type="protein sequence ID" value="SFJ45929.1"/>
    <property type="molecule type" value="Genomic_DNA"/>
</dbReference>
<reference evidence="1 2" key="1">
    <citation type="submission" date="2016-10" db="EMBL/GenBank/DDBJ databases">
        <authorList>
            <person name="de Groot N.N."/>
        </authorList>
    </citation>
    <scope>NUCLEOTIDE SEQUENCE [LARGE SCALE GENOMIC DNA]</scope>
    <source>
        <strain evidence="1 2">DSM 44778</strain>
    </source>
</reference>
<dbReference type="AlphaFoldDB" id="A0A1I3RJM6"/>
<gene>
    <name evidence="1" type="ORF">SAMN05421852_11037</name>
</gene>
<proteinExistence type="predicted"/>
<evidence type="ECO:0000313" key="1">
    <source>
        <dbReference type="EMBL" id="SFJ45929.1"/>
    </source>
</evidence>
<protein>
    <submittedName>
        <fullName evidence="1">Uncharacterized protein</fullName>
    </submittedName>
</protein>
<name>A0A1I3RJM6_9BACL</name>